<dbReference type="InterPro" id="IPR058924">
    <property type="entry name" value="AGPR_dimerisation_dom"/>
</dbReference>
<dbReference type="PANTHER" id="PTHR32338:SF10">
    <property type="entry name" value="N-ACETYL-GAMMA-GLUTAMYL-PHOSPHATE REDUCTASE, CHLOROPLASTIC-RELATED"/>
    <property type="match status" value="1"/>
</dbReference>
<keyword evidence="7" id="KW-0963">Cytoplasm</keyword>
<dbReference type="InterPro" id="IPR000534">
    <property type="entry name" value="Semialdehyde_DH_NAD-bd"/>
</dbReference>
<evidence type="ECO:0000256" key="6">
    <source>
        <dbReference type="ARBA" id="ARBA00050557"/>
    </source>
</evidence>
<dbReference type="GO" id="GO:0051287">
    <property type="term" value="F:NAD binding"/>
    <property type="evidence" value="ECO:0007669"/>
    <property type="project" value="InterPro"/>
</dbReference>
<evidence type="ECO:0000313" key="10">
    <source>
        <dbReference type="EMBL" id="RUO25652.1"/>
    </source>
</evidence>
<evidence type="ECO:0000256" key="3">
    <source>
        <dbReference type="ARBA" id="ARBA00022605"/>
    </source>
</evidence>
<evidence type="ECO:0000256" key="7">
    <source>
        <dbReference type="HAMAP-Rule" id="MF_00150"/>
    </source>
</evidence>
<proteinExistence type="inferred from homology"/>
<sequence>MAMTVNQKTSAWVIGASGFSGAELCRLINRHPYLQLSRAFASSVANAKPLAELYPELATVVNIDLEVWRDQNIDQDPLPELVFLALPHEASAKLAPYFLQAGVVVVDLSGAFRLKELNKYPEFYNFKHPSPEYLQDASYSLMELIGDAELNNLISVPGCYPTVSTLALAPLIRENLLCEQQVPVITATSGVSGAGRQATLNNSFCSVSLGAYAVLSHRHQPEIAQNLGREVIFTPQLGAFKRGILATCSARLGKGVTPAQVEQAFQQYYQNQTFIRLVATPPKIAQVENTPFCDIYWAVQGSNIVISAAIDNLLKGAASQALQAANHKFGWPQPSGVML</sequence>
<dbReference type="NCBIfam" id="TIGR01850">
    <property type="entry name" value="argC"/>
    <property type="match status" value="1"/>
</dbReference>
<dbReference type="Gene3D" id="3.40.50.720">
    <property type="entry name" value="NAD(P)-binding Rossmann-like Domain"/>
    <property type="match status" value="1"/>
</dbReference>
<keyword evidence="4 7" id="KW-0521">NADP</keyword>
<dbReference type="GO" id="GO:0070401">
    <property type="term" value="F:NADP+ binding"/>
    <property type="evidence" value="ECO:0007669"/>
    <property type="project" value="InterPro"/>
</dbReference>
<dbReference type="GO" id="GO:0003942">
    <property type="term" value="F:N-acetyl-gamma-glutamyl-phosphate reductase activity"/>
    <property type="evidence" value="ECO:0007669"/>
    <property type="project" value="UniProtKB-UniRule"/>
</dbReference>
<dbReference type="RefSeq" id="WP_126802428.1">
    <property type="nucleotide sequence ID" value="NZ_PIPL01000001.1"/>
</dbReference>
<dbReference type="HAMAP" id="MF_00150">
    <property type="entry name" value="ArgC_type1"/>
    <property type="match status" value="1"/>
</dbReference>
<dbReference type="InterPro" id="IPR050085">
    <property type="entry name" value="AGPR"/>
</dbReference>
<evidence type="ECO:0000259" key="9">
    <source>
        <dbReference type="SMART" id="SM00859"/>
    </source>
</evidence>
<dbReference type="SUPFAM" id="SSF51735">
    <property type="entry name" value="NAD(P)-binding Rossmann-fold domains"/>
    <property type="match status" value="1"/>
</dbReference>
<dbReference type="SMART" id="SM00859">
    <property type="entry name" value="Semialdhyde_dh"/>
    <property type="match status" value="1"/>
</dbReference>
<feature type="active site" evidence="7 8">
    <location>
        <position position="159"/>
    </location>
</feature>
<dbReference type="Gene3D" id="3.30.360.10">
    <property type="entry name" value="Dihydrodipicolinate Reductase, domain 2"/>
    <property type="match status" value="1"/>
</dbReference>
<dbReference type="CDD" id="cd17895">
    <property type="entry name" value="AGPR_1_N"/>
    <property type="match status" value="1"/>
</dbReference>
<dbReference type="PANTHER" id="PTHR32338">
    <property type="entry name" value="N-ACETYL-GAMMA-GLUTAMYL-PHOSPHATE REDUCTASE, CHLOROPLASTIC-RELATED-RELATED"/>
    <property type="match status" value="1"/>
</dbReference>
<comment type="function">
    <text evidence="7">Catalyzes the NADPH-dependent reduction of N-acetyl-5-glutamyl phosphate to yield N-acetyl-L-glutamate 5-semialdehyde.</text>
</comment>
<dbReference type="EC" id="1.2.1.38" evidence="7"/>
<evidence type="ECO:0000256" key="5">
    <source>
        <dbReference type="ARBA" id="ARBA00023002"/>
    </source>
</evidence>
<dbReference type="OrthoDB" id="9801289at2"/>
<dbReference type="InterPro" id="IPR023013">
    <property type="entry name" value="AGPR_AS"/>
</dbReference>
<evidence type="ECO:0000256" key="8">
    <source>
        <dbReference type="PROSITE-ProRule" id="PRU10010"/>
    </source>
</evidence>
<comment type="similarity">
    <text evidence="7">Belongs to the NAGSA dehydrogenase family. Type 1 subfamily.</text>
</comment>
<evidence type="ECO:0000313" key="11">
    <source>
        <dbReference type="Proteomes" id="UP000288293"/>
    </source>
</evidence>
<dbReference type="PROSITE" id="PS01224">
    <property type="entry name" value="ARGC"/>
    <property type="match status" value="1"/>
</dbReference>
<name>A0A432W6I9_9GAMM</name>
<dbReference type="Pfam" id="PF01118">
    <property type="entry name" value="Semialdhyde_dh"/>
    <property type="match status" value="1"/>
</dbReference>
<dbReference type="GO" id="GO:0005737">
    <property type="term" value="C:cytoplasm"/>
    <property type="evidence" value="ECO:0007669"/>
    <property type="project" value="UniProtKB-SubCell"/>
</dbReference>
<comment type="subcellular location">
    <subcellularLocation>
        <location evidence="7">Cytoplasm</location>
    </subcellularLocation>
</comment>
<keyword evidence="11" id="KW-1185">Reference proteome</keyword>
<dbReference type="CDD" id="cd23934">
    <property type="entry name" value="AGPR_1_C"/>
    <property type="match status" value="1"/>
</dbReference>
<dbReference type="GO" id="GO:0006526">
    <property type="term" value="P:L-arginine biosynthetic process"/>
    <property type="evidence" value="ECO:0007669"/>
    <property type="project" value="UniProtKB-UniRule"/>
</dbReference>
<keyword evidence="3 7" id="KW-0028">Amino-acid biosynthesis</keyword>
<reference evidence="10 11" key="1">
    <citation type="journal article" date="2011" name="Front. Microbiol.">
        <title>Genomic signatures of strain selection and enhancement in Bacillus atrophaeus var. globigii, a historical biowarfare simulant.</title>
        <authorList>
            <person name="Gibbons H.S."/>
            <person name="Broomall S.M."/>
            <person name="McNew L.A."/>
            <person name="Daligault H."/>
            <person name="Chapman C."/>
            <person name="Bruce D."/>
            <person name="Karavis M."/>
            <person name="Krepps M."/>
            <person name="McGregor P.A."/>
            <person name="Hong C."/>
            <person name="Park K.H."/>
            <person name="Akmal A."/>
            <person name="Feldman A."/>
            <person name="Lin J.S."/>
            <person name="Chang W.E."/>
            <person name="Higgs B.W."/>
            <person name="Demirev P."/>
            <person name="Lindquist J."/>
            <person name="Liem A."/>
            <person name="Fochler E."/>
            <person name="Read T.D."/>
            <person name="Tapia R."/>
            <person name="Johnson S."/>
            <person name="Bishop-Lilly K.A."/>
            <person name="Detter C."/>
            <person name="Han C."/>
            <person name="Sozhamannan S."/>
            <person name="Rosenzweig C.N."/>
            <person name="Skowronski E.W."/>
        </authorList>
    </citation>
    <scope>NUCLEOTIDE SEQUENCE [LARGE SCALE GENOMIC DNA]</scope>
    <source>
        <strain evidence="10 11">MLST1</strain>
    </source>
</reference>
<evidence type="ECO:0000256" key="4">
    <source>
        <dbReference type="ARBA" id="ARBA00022857"/>
    </source>
</evidence>
<dbReference type="Proteomes" id="UP000288293">
    <property type="component" value="Unassembled WGS sequence"/>
</dbReference>
<keyword evidence="5 7" id="KW-0560">Oxidoreductase</keyword>
<evidence type="ECO:0000256" key="1">
    <source>
        <dbReference type="ARBA" id="ARBA00004862"/>
    </source>
</evidence>
<dbReference type="Pfam" id="PF22698">
    <property type="entry name" value="Semialdhyde_dhC_1"/>
    <property type="match status" value="1"/>
</dbReference>
<feature type="domain" description="Semialdehyde dehydrogenase NAD-binding" evidence="9">
    <location>
        <begin position="10"/>
        <end position="152"/>
    </location>
</feature>
<comment type="pathway">
    <text evidence="1 7">Amino-acid biosynthesis; L-arginine biosynthesis; N(2)-acetyl-L-ornithine from L-glutamate: step 3/4.</text>
</comment>
<dbReference type="InterPro" id="IPR000706">
    <property type="entry name" value="AGPR_type-1"/>
</dbReference>
<keyword evidence="2 7" id="KW-0055">Arginine biosynthesis</keyword>
<dbReference type="UniPathway" id="UPA00068">
    <property type="reaction ID" value="UER00108"/>
</dbReference>
<dbReference type="AlphaFoldDB" id="A0A432W6I9"/>
<organism evidence="10 11">
    <name type="scientific">Aliidiomarina minuta</name>
    <dbReference type="NCBI Taxonomy" id="880057"/>
    <lineage>
        <taxon>Bacteria</taxon>
        <taxon>Pseudomonadati</taxon>
        <taxon>Pseudomonadota</taxon>
        <taxon>Gammaproteobacteria</taxon>
        <taxon>Alteromonadales</taxon>
        <taxon>Idiomarinaceae</taxon>
        <taxon>Aliidiomarina</taxon>
    </lineage>
</organism>
<accession>A0A432W6I9</accession>
<gene>
    <name evidence="7 10" type="primary">argC</name>
    <name evidence="10" type="ORF">CWE09_02685</name>
</gene>
<dbReference type="EMBL" id="PIPL01000001">
    <property type="protein sequence ID" value="RUO25652.1"/>
    <property type="molecule type" value="Genomic_DNA"/>
</dbReference>
<dbReference type="SUPFAM" id="SSF55347">
    <property type="entry name" value="Glyceraldehyde-3-phosphate dehydrogenase-like, C-terminal domain"/>
    <property type="match status" value="1"/>
</dbReference>
<comment type="catalytic activity">
    <reaction evidence="6 7">
        <text>N-acetyl-L-glutamate 5-semialdehyde + phosphate + NADP(+) = N-acetyl-L-glutamyl 5-phosphate + NADPH + H(+)</text>
        <dbReference type="Rhea" id="RHEA:21588"/>
        <dbReference type="ChEBI" id="CHEBI:15378"/>
        <dbReference type="ChEBI" id="CHEBI:29123"/>
        <dbReference type="ChEBI" id="CHEBI:43474"/>
        <dbReference type="ChEBI" id="CHEBI:57783"/>
        <dbReference type="ChEBI" id="CHEBI:57936"/>
        <dbReference type="ChEBI" id="CHEBI:58349"/>
        <dbReference type="EC" id="1.2.1.38"/>
    </reaction>
</comment>
<evidence type="ECO:0000256" key="2">
    <source>
        <dbReference type="ARBA" id="ARBA00022571"/>
    </source>
</evidence>
<dbReference type="FunFam" id="3.30.360.10:FF:000014">
    <property type="entry name" value="N-acetyl-gamma-glutamyl-phosphate reductase"/>
    <property type="match status" value="1"/>
</dbReference>
<protein>
    <recommendedName>
        <fullName evidence="7">N-acetyl-gamma-glutamyl-phosphate reductase</fullName>
        <shortName evidence="7">AGPR</shortName>
        <ecNumber evidence="7">1.2.1.38</ecNumber>
    </recommendedName>
    <alternativeName>
        <fullName evidence="7">N-acetyl-glutamate semialdehyde dehydrogenase</fullName>
        <shortName evidence="7">NAGSA dehydrogenase</shortName>
    </alternativeName>
</protein>
<comment type="caution">
    <text evidence="10">The sequence shown here is derived from an EMBL/GenBank/DDBJ whole genome shotgun (WGS) entry which is preliminary data.</text>
</comment>
<dbReference type="InterPro" id="IPR036291">
    <property type="entry name" value="NAD(P)-bd_dom_sf"/>
</dbReference>